<dbReference type="KEGG" id="cgz:M787_002655"/>
<gene>
    <name evidence="8" type="ORF">M787_002655</name>
</gene>
<dbReference type="SUPFAM" id="SSF46767">
    <property type="entry name" value="Methylated DNA-protein cysteine methyltransferase, C-terminal domain"/>
    <property type="match status" value="1"/>
</dbReference>
<evidence type="ECO:0000259" key="7">
    <source>
        <dbReference type="Pfam" id="PF01035"/>
    </source>
</evidence>
<dbReference type="eggNOG" id="COG0350">
    <property type="taxonomic scope" value="Bacteria"/>
</dbReference>
<dbReference type="InterPro" id="IPR036217">
    <property type="entry name" value="MethylDNA_cys_MeTrfase_DNAb"/>
</dbReference>
<dbReference type="PROSITE" id="PS00374">
    <property type="entry name" value="MGMT"/>
    <property type="match status" value="1"/>
</dbReference>
<evidence type="ECO:0000256" key="3">
    <source>
        <dbReference type="ARBA" id="ARBA00022679"/>
    </source>
</evidence>
<dbReference type="Gene3D" id="1.10.10.10">
    <property type="entry name" value="Winged helix-like DNA-binding domain superfamily/Winged helix DNA-binding domain"/>
    <property type="match status" value="1"/>
</dbReference>
<feature type="domain" description="Methylated-DNA-[protein]-cysteine S-methyltransferase DNA binding" evidence="7">
    <location>
        <begin position="99"/>
        <end position="174"/>
    </location>
</feature>
<dbReference type="InterPro" id="IPR001497">
    <property type="entry name" value="MethylDNA_cys_MeTrfase_AS"/>
</dbReference>
<dbReference type="GeneID" id="81478204"/>
<name>A0A173DZ72_9CHLA</name>
<dbReference type="STRING" id="1143323.M787_002655"/>
<dbReference type="InterPro" id="IPR014048">
    <property type="entry name" value="MethylDNA_cys_MeTrfase_DNA-bd"/>
</dbReference>
<dbReference type="InterPro" id="IPR036388">
    <property type="entry name" value="WH-like_DNA-bd_sf"/>
</dbReference>
<dbReference type="GO" id="GO:0032259">
    <property type="term" value="P:methylation"/>
    <property type="evidence" value="ECO:0007669"/>
    <property type="project" value="UniProtKB-KW"/>
</dbReference>
<keyword evidence="4" id="KW-0227">DNA damage</keyword>
<comment type="catalytic activity">
    <reaction evidence="1">
        <text>a 4-O-methyl-thymidine in DNA + L-cysteinyl-[protein] = a thymidine in DNA + S-methyl-L-cysteinyl-[protein]</text>
        <dbReference type="Rhea" id="RHEA:53428"/>
        <dbReference type="Rhea" id="RHEA-COMP:10131"/>
        <dbReference type="Rhea" id="RHEA-COMP:10132"/>
        <dbReference type="Rhea" id="RHEA-COMP:13555"/>
        <dbReference type="Rhea" id="RHEA-COMP:13556"/>
        <dbReference type="ChEBI" id="CHEBI:29950"/>
        <dbReference type="ChEBI" id="CHEBI:82612"/>
        <dbReference type="ChEBI" id="CHEBI:137386"/>
        <dbReference type="ChEBI" id="CHEBI:137387"/>
        <dbReference type="EC" id="2.1.1.63"/>
    </reaction>
</comment>
<evidence type="ECO:0000256" key="6">
    <source>
        <dbReference type="ARBA" id="ARBA00049348"/>
    </source>
</evidence>
<dbReference type="CDD" id="cd06445">
    <property type="entry name" value="ATase"/>
    <property type="match status" value="1"/>
</dbReference>
<organism evidence="8 9">
    <name type="scientific">Chlamydia gallinacea 08-1274/3</name>
    <dbReference type="NCBI Taxonomy" id="1143323"/>
    <lineage>
        <taxon>Bacteria</taxon>
        <taxon>Pseudomonadati</taxon>
        <taxon>Chlamydiota</taxon>
        <taxon>Chlamydiia</taxon>
        <taxon>Chlamydiales</taxon>
        <taxon>Chlamydiaceae</taxon>
        <taxon>Chlamydia/Chlamydophila group</taxon>
        <taxon>Chlamydia</taxon>
    </lineage>
</organism>
<dbReference type="NCBIfam" id="TIGR00589">
    <property type="entry name" value="ogt"/>
    <property type="match status" value="1"/>
</dbReference>
<dbReference type="EMBL" id="CP015840">
    <property type="protein sequence ID" value="ANG66215.1"/>
    <property type="molecule type" value="Genomic_DNA"/>
</dbReference>
<evidence type="ECO:0000256" key="5">
    <source>
        <dbReference type="ARBA" id="ARBA00023204"/>
    </source>
</evidence>
<protein>
    <submittedName>
        <fullName evidence="8">DNA methyltransferase</fullName>
    </submittedName>
</protein>
<comment type="catalytic activity">
    <reaction evidence="6">
        <text>a 6-O-methyl-2'-deoxyguanosine in DNA + L-cysteinyl-[protein] = S-methyl-L-cysteinyl-[protein] + a 2'-deoxyguanosine in DNA</text>
        <dbReference type="Rhea" id="RHEA:24000"/>
        <dbReference type="Rhea" id="RHEA-COMP:10131"/>
        <dbReference type="Rhea" id="RHEA-COMP:10132"/>
        <dbReference type="Rhea" id="RHEA-COMP:11367"/>
        <dbReference type="Rhea" id="RHEA-COMP:11368"/>
        <dbReference type="ChEBI" id="CHEBI:29950"/>
        <dbReference type="ChEBI" id="CHEBI:82612"/>
        <dbReference type="ChEBI" id="CHEBI:85445"/>
        <dbReference type="ChEBI" id="CHEBI:85448"/>
        <dbReference type="EC" id="2.1.1.63"/>
    </reaction>
</comment>
<evidence type="ECO:0000256" key="4">
    <source>
        <dbReference type="ARBA" id="ARBA00022763"/>
    </source>
</evidence>
<evidence type="ECO:0000256" key="1">
    <source>
        <dbReference type="ARBA" id="ARBA00001286"/>
    </source>
</evidence>
<keyword evidence="5" id="KW-0234">DNA repair</keyword>
<proteinExistence type="predicted"/>
<keyword evidence="3 8" id="KW-0808">Transferase</keyword>
<evidence type="ECO:0000256" key="2">
    <source>
        <dbReference type="ARBA" id="ARBA00022603"/>
    </source>
</evidence>
<dbReference type="AlphaFoldDB" id="A0A173DZ72"/>
<keyword evidence="2 8" id="KW-0489">Methyltransferase</keyword>
<dbReference type="PANTHER" id="PTHR10815">
    <property type="entry name" value="METHYLATED-DNA--PROTEIN-CYSTEINE METHYLTRANSFERASE"/>
    <property type="match status" value="1"/>
</dbReference>
<dbReference type="RefSeq" id="WP_021828917.1">
    <property type="nucleotide sequence ID" value="NZ_CP015840.1"/>
</dbReference>
<dbReference type="OrthoDB" id="9783680at2"/>
<accession>A0A173DZ72</accession>
<dbReference type="GO" id="GO:0003908">
    <property type="term" value="F:methylated-DNA-[protein]-cysteine S-methyltransferase activity"/>
    <property type="evidence" value="ECO:0007669"/>
    <property type="project" value="UniProtKB-EC"/>
</dbReference>
<dbReference type="PANTHER" id="PTHR10815:SF13">
    <property type="entry name" value="METHYLATED-DNA--PROTEIN-CYSTEINE METHYLTRANSFERASE"/>
    <property type="match status" value="1"/>
</dbReference>
<evidence type="ECO:0000313" key="8">
    <source>
        <dbReference type="EMBL" id="ANG66215.1"/>
    </source>
</evidence>
<reference evidence="8 9" key="1">
    <citation type="journal article" date="2014" name="Syst. Appl. Microbiol.">
        <title>Evidence for the existence of two new members of the family Chlamydiaceae and proposal of Chlamydia avium sp. nov. and Chlamydia gallinacea sp. nov.</title>
        <authorList>
            <person name="Sachse K."/>
            <person name="Laroucau K."/>
            <person name="Riege K."/>
            <person name="Wehner S."/>
            <person name="Dilcher M."/>
            <person name="Creasy H.H."/>
            <person name="Weidmann M."/>
            <person name="Myers G."/>
            <person name="Vorimore F."/>
            <person name="Vicari N."/>
            <person name="Magnino S."/>
            <person name="Liebler-Tenorio E."/>
            <person name="Ruettger A."/>
            <person name="Bavoil P.M."/>
            <person name="Hufert F.T."/>
            <person name="Rossello-Mora R."/>
            <person name="Marz M."/>
        </authorList>
    </citation>
    <scope>NUCLEOTIDE SEQUENCE [LARGE SCALE GENOMIC DNA]</scope>
    <source>
        <strain evidence="8 9">08-1274/3</strain>
    </source>
</reference>
<dbReference type="GO" id="GO:0006281">
    <property type="term" value="P:DNA repair"/>
    <property type="evidence" value="ECO:0007669"/>
    <property type="project" value="UniProtKB-KW"/>
</dbReference>
<evidence type="ECO:0000313" key="9">
    <source>
        <dbReference type="Proteomes" id="UP000019147"/>
    </source>
</evidence>
<dbReference type="Pfam" id="PF01035">
    <property type="entry name" value="DNA_binding_1"/>
    <property type="match status" value="1"/>
</dbReference>
<sequence length="177" mass="19871">MQDKQSFLLVSEESKSFLAQACSQGLQIGKYPPIQVIVHFQNNSVVKTRLSVAPVFSCLFLSAGSHKAMQEIYLLCTKYAQKMTLPKSSYINTSILSEVQLRILNCIAEVPFGETRTYGDIAKETGTHPRTVGATCKYNPFLLFFPCHRIMSSNGERHYCAGEHIQDILLQFEGSLR</sequence>
<dbReference type="Proteomes" id="UP000019147">
    <property type="component" value="Chromosome"/>
</dbReference>